<accession>A0A2A9ES03</accession>
<gene>
    <name evidence="10" type="ORF">ATJ97_3596</name>
</gene>
<keyword evidence="7" id="KW-0684">Rhamnose metabolism</keyword>
<dbReference type="GO" id="GO:0042732">
    <property type="term" value="P:D-xylose metabolic process"/>
    <property type="evidence" value="ECO:0007669"/>
    <property type="project" value="UniProtKB-KW"/>
</dbReference>
<keyword evidence="2" id="KW-0119">Carbohydrate metabolism</keyword>
<dbReference type="AlphaFoldDB" id="A0A2A9ES03"/>
<sequence>MNSSATPVAVDMGSSSVRVTAGSFDGARLTLSEVARFPNEARTVAGRLVWPLHELVERTRAVLSAVADEGMSSVAVDSWGVDHVLVDASGHAVAHPASYRDARTRGIPDELARRGLTAQGLWSRTGIQPDPINTSHQLVATLRQLAPAERDDVARVLMVPDYVAHRLGAEPGWSRAICSTSGLAEPGGGRWADDLLRELAIPTEWFGDIAPERQVAGHFAGSSDVPVIRAGSHDTACAVHALPSAPGPRVFLSSGSWSLLGVETDRPLLDDAVRAAGFSNEVRTEGGIRLLRNLTGLWILQECVRQWTREGVPTTWAGLTRDAVNAPGATALLDPDDPVFQTPGDMPARVRDAVRRNGGRVPESPGEVARVVLDSLAVSYAGTVRQLANLTGANPSCVVAVGGGTRNDLLNQLTADACGLPVAAGAAEATSVGSLLAQLETLGEIGPNDRSAIVDASFDVRLYEPRASALAGLAPPNLERLS</sequence>
<dbReference type="GO" id="GO:0005524">
    <property type="term" value="F:ATP binding"/>
    <property type="evidence" value="ECO:0007669"/>
    <property type="project" value="UniProtKB-KW"/>
</dbReference>
<evidence type="ECO:0000256" key="6">
    <source>
        <dbReference type="ARBA" id="ARBA00022840"/>
    </source>
</evidence>
<dbReference type="EMBL" id="PDJI01000004">
    <property type="protein sequence ID" value="PFG41050.1"/>
    <property type="molecule type" value="Genomic_DNA"/>
</dbReference>
<evidence type="ECO:0000256" key="3">
    <source>
        <dbReference type="ARBA" id="ARBA00022679"/>
    </source>
</evidence>
<dbReference type="Pfam" id="PF02782">
    <property type="entry name" value="FGGY_C"/>
    <property type="match status" value="1"/>
</dbReference>
<evidence type="ECO:0000256" key="5">
    <source>
        <dbReference type="ARBA" id="ARBA00022777"/>
    </source>
</evidence>
<comment type="caution">
    <text evidence="10">The sequence shown here is derived from an EMBL/GenBank/DDBJ whole genome shotgun (WGS) entry which is preliminary data.</text>
</comment>
<dbReference type="CDD" id="cd07771">
    <property type="entry name" value="ASKHA_NBD_FGGY_RhaB-like"/>
    <property type="match status" value="1"/>
</dbReference>
<evidence type="ECO:0000256" key="2">
    <source>
        <dbReference type="ARBA" id="ARBA00022629"/>
    </source>
</evidence>
<keyword evidence="3" id="KW-0808">Transferase</keyword>
<reference evidence="10 11" key="1">
    <citation type="submission" date="2017-10" db="EMBL/GenBank/DDBJ databases">
        <title>Sequencing the genomes of 1000 actinobacteria strains.</title>
        <authorList>
            <person name="Klenk H.-P."/>
        </authorList>
    </citation>
    <scope>NUCLEOTIDE SEQUENCE [LARGE SCALE GENOMIC DNA]</scope>
    <source>
        <strain evidence="10 11">DSM 21838</strain>
    </source>
</reference>
<proteinExistence type="inferred from homology"/>
<dbReference type="Gene3D" id="3.30.420.40">
    <property type="match status" value="2"/>
</dbReference>
<dbReference type="Proteomes" id="UP000222106">
    <property type="component" value="Unassembled WGS sequence"/>
</dbReference>
<evidence type="ECO:0000313" key="11">
    <source>
        <dbReference type="Proteomes" id="UP000222106"/>
    </source>
</evidence>
<dbReference type="InterPro" id="IPR043129">
    <property type="entry name" value="ATPase_NBD"/>
</dbReference>
<evidence type="ECO:0000256" key="7">
    <source>
        <dbReference type="ARBA" id="ARBA00023308"/>
    </source>
</evidence>
<dbReference type="InterPro" id="IPR013449">
    <property type="entry name" value="Rhamnulokinase"/>
</dbReference>
<dbReference type="Pfam" id="PF00370">
    <property type="entry name" value="FGGY_N"/>
    <property type="match status" value="1"/>
</dbReference>
<keyword evidence="11" id="KW-1185">Reference proteome</keyword>
<dbReference type="PANTHER" id="PTHR43095">
    <property type="entry name" value="SUGAR KINASE"/>
    <property type="match status" value="1"/>
</dbReference>
<dbReference type="RefSeq" id="WP_098484868.1">
    <property type="nucleotide sequence ID" value="NZ_PDJI01000004.1"/>
</dbReference>
<evidence type="ECO:0000313" key="10">
    <source>
        <dbReference type="EMBL" id="PFG41050.1"/>
    </source>
</evidence>
<feature type="domain" description="Carbohydrate kinase FGGY C-terminal" evidence="9">
    <location>
        <begin position="252"/>
        <end position="438"/>
    </location>
</feature>
<dbReference type="InterPro" id="IPR050406">
    <property type="entry name" value="FGGY_Carb_Kinase"/>
</dbReference>
<name>A0A2A9ES03_9MICO</name>
<dbReference type="SUPFAM" id="SSF53067">
    <property type="entry name" value="Actin-like ATPase domain"/>
    <property type="match status" value="2"/>
</dbReference>
<comment type="similarity">
    <text evidence="1">Belongs to the FGGY kinase family.</text>
</comment>
<dbReference type="GO" id="GO:0019301">
    <property type="term" value="P:rhamnose catabolic process"/>
    <property type="evidence" value="ECO:0007669"/>
    <property type="project" value="InterPro"/>
</dbReference>
<evidence type="ECO:0000259" key="8">
    <source>
        <dbReference type="Pfam" id="PF00370"/>
    </source>
</evidence>
<evidence type="ECO:0000256" key="4">
    <source>
        <dbReference type="ARBA" id="ARBA00022741"/>
    </source>
</evidence>
<organism evidence="10 11">
    <name type="scientific">Georgenia soli</name>
    <dbReference type="NCBI Taxonomy" id="638953"/>
    <lineage>
        <taxon>Bacteria</taxon>
        <taxon>Bacillati</taxon>
        <taxon>Actinomycetota</taxon>
        <taxon>Actinomycetes</taxon>
        <taxon>Micrococcales</taxon>
        <taxon>Bogoriellaceae</taxon>
        <taxon>Georgenia</taxon>
    </lineage>
</organism>
<keyword evidence="6" id="KW-0067">ATP-binding</keyword>
<dbReference type="GO" id="GO:0008993">
    <property type="term" value="F:rhamnulokinase activity"/>
    <property type="evidence" value="ECO:0007669"/>
    <property type="project" value="InterPro"/>
</dbReference>
<keyword evidence="2" id="KW-0859">Xylose metabolism</keyword>
<keyword evidence="4" id="KW-0547">Nucleotide-binding</keyword>
<evidence type="ECO:0000259" key="9">
    <source>
        <dbReference type="Pfam" id="PF02782"/>
    </source>
</evidence>
<feature type="domain" description="Carbohydrate kinase FGGY N-terminal" evidence="8">
    <location>
        <begin position="8"/>
        <end position="220"/>
    </location>
</feature>
<evidence type="ECO:0000256" key="1">
    <source>
        <dbReference type="ARBA" id="ARBA00009156"/>
    </source>
</evidence>
<dbReference type="InterPro" id="IPR018485">
    <property type="entry name" value="FGGY_C"/>
</dbReference>
<keyword evidence="5 10" id="KW-0418">Kinase</keyword>
<dbReference type="PANTHER" id="PTHR43095:SF5">
    <property type="entry name" value="XYLULOSE KINASE"/>
    <property type="match status" value="1"/>
</dbReference>
<dbReference type="InterPro" id="IPR018484">
    <property type="entry name" value="FGGY_N"/>
</dbReference>
<protein>
    <submittedName>
        <fullName evidence="10">Rhamnulokinase</fullName>
    </submittedName>
</protein>
<dbReference type="OrthoDB" id="9761504at2"/>